<dbReference type="PROSITE" id="PS50014">
    <property type="entry name" value="BROMODOMAIN_2"/>
    <property type="match status" value="1"/>
</dbReference>
<dbReference type="InterPro" id="IPR057452">
    <property type="entry name" value="BRWD/PHIP_N"/>
</dbReference>
<feature type="coiled-coil region" evidence="7">
    <location>
        <begin position="649"/>
        <end position="676"/>
    </location>
</feature>
<dbReference type="PANTHER" id="PTHR16266:SF17">
    <property type="entry name" value="BRWD3"/>
    <property type="match status" value="1"/>
</dbReference>
<dbReference type="PROSITE" id="PS50294">
    <property type="entry name" value="WD_REPEATS_REGION"/>
    <property type="match status" value="2"/>
</dbReference>
<keyword evidence="7" id="KW-0175">Coiled coil</keyword>
<dbReference type="Gene3D" id="2.130.10.10">
    <property type="entry name" value="YVTN repeat-like/Quinoprotein amine dehydrogenase"/>
    <property type="match status" value="2"/>
</dbReference>
<reference evidence="11" key="1">
    <citation type="submission" date="2020-10" db="EMBL/GenBank/DDBJ databases">
        <authorList>
            <person name="Kikuchi T."/>
        </authorList>
    </citation>
    <scope>NUCLEOTIDE SEQUENCE</scope>
    <source>
        <strain evidence="11">NKZ352</strain>
    </source>
</reference>
<dbReference type="GO" id="GO:0006357">
    <property type="term" value="P:regulation of transcription by RNA polymerase II"/>
    <property type="evidence" value="ECO:0007669"/>
    <property type="project" value="TreeGrafter"/>
</dbReference>
<organism evidence="11 12">
    <name type="scientific">Caenorhabditis auriculariae</name>
    <dbReference type="NCBI Taxonomy" id="2777116"/>
    <lineage>
        <taxon>Eukaryota</taxon>
        <taxon>Metazoa</taxon>
        <taxon>Ecdysozoa</taxon>
        <taxon>Nematoda</taxon>
        <taxon>Chromadorea</taxon>
        <taxon>Rhabditida</taxon>
        <taxon>Rhabditina</taxon>
        <taxon>Rhabditomorpha</taxon>
        <taxon>Rhabditoidea</taxon>
        <taxon>Rhabditidae</taxon>
        <taxon>Peloderinae</taxon>
        <taxon>Caenorhabditis</taxon>
    </lineage>
</organism>
<feature type="repeat" description="WD" evidence="6">
    <location>
        <begin position="464"/>
        <end position="506"/>
    </location>
</feature>
<feature type="compositionally biased region" description="Acidic residues" evidence="8">
    <location>
        <begin position="756"/>
        <end position="767"/>
    </location>
</feature>
<evidence type="ECO:0000313" key="12">
    <source>
        <dbReference type="Proteomes" id="UP000835052"/>
    </source>
</evidence>
<accession>A0A8S1GPY6</accession>
<dbReference type="InterPro" id="IPR001487">
    <property type="entry name" value="Bromodomain"/>
</dbReference>
<evidence type="ECO:0000313" key="11">
    <source>
        <dbReference type="EMBL" id="CAD6184954.1"/>
    </source>
</evidence>
<dbReference type="InterPro" id="IPR015943">
    <property type="entry name" value="WD40/YVTN_repeat-like_dom_sf"/>
</dbReference>
<dbReference type="SMART" id="SM00320">
    <property type="entry name" value="WD40"/>
    <property type="match status" value="6"/>
</dbReference>
<evidence type="ECO:0000256" key="6">
    <source>
        <dbReference type="PROSITE-ProRule" id="PRU00221"/>
    </source>
</evidence>
<dbReference type="Pfam" id="PF00439">
    <property type="entry name" value="Bromodomain"/>
    <property type="match status" value="2"/>
</dbReference>
<dbReference type="Pfam" id="PF00400">
    <property type="entry name" value="WD40"/>
    <property type="match status" value="4"/>
</dbReference>
<dbReference type="Pfam" id="PF25437">
    <property type="entry name" value="BRWD1_N"/>
    <property type="match status" value="1"/>
</dbReference>
<dbReference type="SMART" id="SM00297">
    <property type="entry name" value="BROMO"/>
    <property type="match status" value="1"/>
</dbReference>
<dbReference type="PROSITE" id="PS50157">
    <property type="entry name" value="ZINC_FINGER_C2H2_2"/>
    <property type="match status" value="5"/>
</dbReference>
<feature type="compositionally biased region" description="Polar residues" evidence="8">
    <location>
        <begin position="785"/>
        <end position="797"/>
    </location>
</feature>
<dbReference type="InterPro" id="IPR001680">
    <property type="entry name" value="WD40_rpt"/>
</dbReference>
<dbReference type="OrthoDB" id="10039931at2759"/>
<feature type="compositionally biased region" description="Polar residues" evidence="8">
    <location>
        <begin position="1565"/>
        <end position="1579"/>
    </location>
</feature>
<feature type="region of interest" description="Disordered" evidence="8">
    <location>
        <begin position="738"/>
        <end position="887"/>
    </location>
</feature>
<dbReference type="GO" id="GO:0005634">
    <property type="term" value="C:nucleus"/>
    <property type="evidence" value="ECO:0007669"/>
    <property type="project" value="TreeGrafter"/>
</dbReference>
<feature type="repeat" description="WD" evidence="6">
    <location>
        <begin position="185"/>
        <end position="226"/>
    </location>
</feature>
<feature type="compositionally biased region" description="Low complexity" evidence="8">
    <location>
        <begin position="1483"/>
        <end position="1492"/>
    </location>
</feature>
<keyword evidence="1 6" id="KW-0853">WD repeat</keyword>
<dbReference type="Proteomes" id="UP000835052">
    <property type="component" value="Unassembled WGS sequence"/>
</dbReference>
<keyword evidence="12" id="KW-1185">Reference proteome</keyword>
<dbReference type="GO" id="GO:0008360">
    <property type="term" value="P:regulation of cell shape"/>
    <property type="evidence" value="ECO:0007669"/>
    <property type="project" value="TreeGrafter"/>
</dbReference>
<dbReference type="PROSITE" id="PS00028">
    <property type="entry name" value="ZINC_FINGER_C2H2_1"/>
    <property type="match status" value="7"/>
</dbReference>
<dbReference type="InterPro" id="IPR036322">
    <property type="entry name" value="WD40_repeat_dom_sf"/>
</dbReference>
<feature type="repeat" description="WD" evidence="6">
    <location>
        <begin position="429"/>
        <end position="463"/>
    </location>
</feature>
<feature type="compositionally biased region" description="Acidic residues" evidence="8">
    <location>
        <begin position="828"/>
        <end position="841"/>
    </location>
</feature>
<dbReference type="InterPro" id="IPR052060">
    <property type="entry name" value="Bromo_WD_repeat"/>
</dbReference>
<dbReference type="InterPro" id="IPR036427">
    <property type="entry name" value="Bromodomain-like_sf"/>
</dbReference>
<evidence type="ECO:0000256" key="2">
    <source>
        <dbReference type="ARBA" id="ARBA00022737"/>
    </source>
</evidence>
<comment type="caution">
    <text evidence="11">The sequence shown here is derived from an EMBL/GenBank/DDBJ whole genome shotgun (WGS) entry which is preliminary data.</text>
</comment>
<dbReference type="InterPro" id="IPR019775">
    <property type="entry name" value="WD40_repeat_CS"/>
</dbReference>
<dbReference type="PROSITE" id="PS50082">
    <property type="entry name" value="WD_REPEATS_2"/>
    <property type="match status" value="5"/>
</dbReference>
<dbReference type="Gene3D" id="1.20.920.10">
    <property type="entry name" value="Bromodomain-like"/>
    <property type="match status" value="2"/>
</dbReference>
<dbReference type="GO" id="GO:0007010">
    <property type="term" value="P:cytoskeleton organization"/>
    <property type="evidence" value="ECO:0007669"/>
    <property type="project" value="TreeGrafter"/>
</dbReference>
<dbReference type="PRINTS" id="PR00320">
    <property type="entry name" value="GPROTEINBRPT"/>
</dbReference>
<dbReference type="CDD" id="cd00200">
    <property type="entry name" value="WD40"/>
    <property type="match status" value="1"/>
</dbReference>
<sequence>MDDGDVVPSTSYATSRRVDEAADNMQLDLALVVHQWLEAGPFREAADALKRAIERNLTCPRRTDYQGRSHPRTLEQYVEAFKNDLNSPTPLLPKILRRTFELSNIVVPPSLPDLPFSVFNNFRNSLIRTNESTIQKSFVMRDVRRKTTLRGSQAENFYLSGRELGWKVKQGRPNIFEDLKRHFCICGHGNDVYCVSFDRTGRYIITGSDDNLVKIWDSSTGFLRFTLRGFKCEVSDICVSYCNQMIAAGSVDKTVRVWSLQNGALLRTCKSHTASVVCVKFLPYVPSEKCQQKRRFLVSCGYDCQVIFRAYDEDSLVFSRCGQIIVCGDNRGNLKIFRIFEHRGVEKTQEVMGAHLEKVDSLHWANSDMKFLSGSADGTAKIWTLYGKNWIAKELELSEKELELAAKEHASHYPINTAHLPRHKFKYKVTILCWTLDDQYVVTAGSDFLLRVWDWKTRKQVRKYKLHTNECYTLEAHPVCPELVVSCGHDGIIAVWNLSSEQDTPAWKTSNTVKNRGVMALFDMSIREDGSALAVVDAYGQLSMFALGVDDEVKKPPKQQFFTTDYNPCTQDEDGKVVDTISGLPPHLMPPPLLRNIDENLYEPDIQRKVPGREHLKNEEVMVVGLGKCPWLDREICPKLCQGELTTWMEEMVLKSKEEEREYEKEMRRVIKAEEEPIVMASDLQRSRNSRARARIASAAGYAGIQAPVRRRAATTALMTLDEAIAEQDARRAQAINDGYRSSEDSSYSGSSGAPSEEEAEDSDPTTDSDFSLGRRDERTRRAENASSQETVVTTASGRRVQRRRLQEEETSSPQRRHSRRRAVVAPAEDDASGISAEDEPTSSASTSRRRAQVNANQRIATASAGEEEEEQPGPSTAQVARPRPPVRKVKDTWRTTFPQWMQMTKPRRFPYFAQLGDRVVYFRQGHEAYLANVERAKLYAVTHKMRPTEERTAEEFCVVEELRYVSKPYRLTSVRLAQLDHSDQRTGVTWTVKFHDLENSPDFIVPLKLYEQSKALDLEEGAGIEAIIEGKWWTGTVDAVTSSSDEFPDSSWYSVKIKWDTGEDDTLSPWDLQTRQPTRRSDVAATEEDVIAFAAFGSFEDDWPMNEEQDHLDIEEIKQFHSDRLAAAISSLAELETVKEFTTPVDLESFPEYPMIIDYPIDLSTIKERLINRFYRGMLAFHRDVRGLAIAAEQFNQSGSVIVRNARHVVEALIRFSRDTKLNDIKQLYISSFDEPPENIVEYRWKRPDRISRERLAAAIGDDPGASTSTSRNRLPGWMNDAANVVREILREPCAQNFIQSSNITDDDLFEALQETCDLSTILRNLENGAEFREPQDVLRAFSSMITACKERKDDTRSPIYKAALSLSNLFTSKMRHVTDSYDRQVSSFRRDVQALNNGSGMQLRNNGARQSAALHPYRTRRAELTLIAQVADAMHGEQGDAEGHRERRRVSRITNYQELLNGNDDSEEEVMPTSSSRRRNPAPNAAVVPPRNDRRQGHFGIFSSGDEGSGASTQSSSSTGRRQNGRTEVPPTRPTRSRRQEAASREIQNELIELVEDQEAQIQTSSGRISRRVQFNQPVADEYDDEESSDSTSAEDSDDDEAVATVDEEQEDDEDDEEEEDVNSESSSSVSGSRRPPVRTSRTTRTSGRKRKPARRLSEEGDSDRRPSRTKRRVNYAQNDDDDDDEDFQPTSSVSQRGRVRHIFKFEKKEVMYADLKPVRLEPYGDGTNDGNPTTFPYFTSPQDYHTMASTSGLHHHQNLQDHHQQIPQYHHQQAVAPQFVASPSQAYHHPSFESHLSTLLSSPRASAAQPMMSATPVAACLPPRREPAAESTMHLAVGPDNDDEEINVEILRQWMPMTWVERSSDDADLHFVCLWGQCVETSNDRDIFVDHLHAHCEFLIAETDLLDGEEKEFKCRIRGCQKVTSTAYELQTHLTMHIFQADCQYTGSRVLAEKPELRNIECCGFDPLTNLHYDGEVLICQWYGCGRPFSSVPQLFDHVTQHIDLLNEKDRMDRATEGGDIRLVYACQWGTCHLSFEHRGTLRRHVRHHSGDKCLACPFCARFFSRKDKLYEHVTRRAVCTDGSDLVCKLCQKRFVNERALGLHVTRHLASLQCPLCGLAVTCRTDLHRHLMLKHSSRSKDFKCENCTKWFYSESELNRHSAVHSESQYKCDVCKEKFRWKKQLVQHKKSHDEVNYNPSPFICHVCDRNYTTGFSLTRHLIKMHKCPIPEGFSRFQYKKCSDGMMRLQTKKLYKLE</sequence>
<keyword evidence="5" id="KW-0862">Zinc</keyword>
<feature type="compositionally biased region" description="Basic and acidic residues" evidence="8">
    <location>
        <begin position="1658"/>
        <end position="1669"/>
    </location>
</feature>
<dbReference type="Pfam" id="PF25313">
    <property type="entry name" value="BRWD_AD"/>
    <property type="match status" value="1"/>
</dbReference>
<feature type="domain" description="C2H2-type" evidence="10">
    <location>
        <begin position="2145"/>
        <end position="2172"/>
    </location>
</feature>
<dbReference type="SMART" id="SM00355">
    <property type="entry name" value="ZnF_C2H2"/>
    <property type="match status" value="10"/>
</dbReference>
<name>A0A8S1GPY6_9PELO</name>
<dbReference type="InterPro" id="IPR013087">
    <property type="entry name" value="Znf_C2H2_type"/>
</dbReference>
<evidence type="ECO:0000259" key="10">
    <source>
        <dbReference type="PROSITE" id="PS50157"/>
    </source>
</evidence>
<gene>
    <name evidence="11" type="ORF">CAUJ_LOCUS873</name>
</gene>
<dbReference type="EMBL" id="CAJGYM010000001">
    <property type="protein sequence ID" value="CAD6184954.1"/>
    <property type="molecule type" value="Genomic_DNA"/>
</dbReference>
<feature type="region of interest" description="Disordered" evidence="8">
    <location>
        <begin position="1565"/>
        <end position="1697"/>
    </location>
</feature>
<dbReference type="InterPro" id="IPR036236">
    <property type="entry name" value="Znf_C2H2_sf"/>
</dbReference>
<dbReference type="GO" id="GO:0008270">
    <property type="term" value="F:zinc ion binding"/>
    <property type="evidence" value="ECO:0007669"/>
    <property type="project" value="UniProtKB-KW"/>
</dbReference>
<feature type="compositionally biased region" description="Low complexity" evidence="8">
    <location>
        <begin position="1626"/>
        <end position="1648"/>
    </location>
</feature>
<feature type="compositionally biased region" description="Low complexity" evidence="8">
    <location>
        <begin position="1511"/>
        <end position="1524"/>
    </location>
</feature>
<keyword evidence="5" id="KW-0479">Metal-binding</keyword>
<dbReference type="SUPFAM" id="SSF47370">
    <property type="entry name" value="Bromodomain"/>
    <property type="match status" value="2"/>
</dbReference>
<evidence type="ECO:0000256" key="3">
    <source>
        <dbReference type="ARBA" id="ARBA00023117"/>
    </source>
</evidence>
<feature type="domain" description="C2H2-type" evidence="10">
    <location>
        <begin position="2028"/>
        <end position="2057"/>
    </location>
</feature>
<evidence type="ECO:0000256" key="8">
    <source>
        <dbReference type="SAM" id="MobiDB-lite"/>
    </source>
</evidence>
<keyword evidence="3 4" id="KW-0103">Bromodomain</keyword>
<feature type="domain" description="C2H2-type" evidence="10">
    <location>
        <begin position="2115"/>
        <end position="2143"/>
    </location>
</feature>
<proteinExistence type="predicted"/>
<dbReference type="SUPFAM" id="SSF57667">
    <property type="entry name" value="beta-beta-alpha zinc fingers"/>
    <property type="match status" value="2"/>
</dbReference>
<feature type="region of interest" description="Disordered" evidence="8">
    <location>
        <begin position="1458"/>
        <end position="1546"/>
    </location>
</feature>
<keyword evidence="5" id="KW-0863">Zinc-finger</keyword>
<dbReference type="PROSITE" id="PS00678">
    <property type="entry name" value="WD_REPEATS_1"/>
    <property type="match status" value="2"/>
</dbReference>
<evidence type="ECO:0000256" key="7">
    <source>
        <dbReference type="SAM" id="Coils"/>
    </source>
</evidence>
<feature type="compositionally biased region" description="Basic and acidic residues" evidence="8">
    <location>
        <begin position="773"/>
        <end position="784"/>
    </location>
</feature>
<feature type="domain" description="C2H2-type" evidence="10">
    <location>
        <begin position="2204"/>
        <end position="2232"/>
    </location>
</feature>
<feature type="compositionally biased region" description="Acidic residues" evidence="8">
    <location>
        <begin position="1681"/>
        <end position="1690"/>
    </location>
</feature>
<evidence type="ECO:0000256" key="4">
    <source>
        <dbReference type="PROSITE-ProRule" id="PRU00035"/>
    </source>
</evidence>
<feature type="domain" description="Bromo" evidence="9">
    <location>
        <begin position="1134"/>
        <end position="1204"/>
    </location>
</feature>
<evidence type="ECO:0000256" key="1">
    <source>
        <dbReference type="ARBA" id="ARBA00022574"/>
    </source>
</evidence>
<dbReference type="SUPFAM" id="SSF50978">
    <property type="entry name" value="WD40 repeat-like"/>
    <property type="match status" value="1"/>
</dbReference>
<evidence type="ECO:0000259" key="9">
    <source>
        <dbReference type="PROSITE" id="PS50014"/>
    </source>
</evidence>
<dbReference type="Gene3D" id="3.30.160.60">
    <property type="entry name" value="Classic Zinc Finger"/>
    <property type="match status" value="4"/>
</dbReference>
<evidence type="ECO:0000256" key="5">
    <source>
        <dbReference type="PROSITE-ProRule" id="PRU00042"/>
    </source>
</evidence>
<keyword evidence="2" id="KW-0677">Repeat</keyword>
<feature type="domain" description="C2H2-type" evidence="10">
    <location>
        <begin position="2172"/>
        <end position="2194"/>
    </location>
</feature>
<protein>
    <submittedName>
        <fullName evidence="11">Uncharacterized protein</fullName>
    </submittedName>
</protein>
<feature type="compositionally biased region" description="Acidic residues" evidence="8">
    <location>
        <begin position="1583"/>
        <end position="1625"/>
    </location>
</feature>
<feature type="repeat" description="WD" evidence="6">
    <location>
        <begin position="352"/>
        <end position="385"/>
    </location>
</feature>
<feature type="compositionally biased region" description="Low complexity" evidence="8">
    <location>
        <begin position="745"/>
        <end position="755"/>
    </location>
</feature>
<dbReference type="PANTHER" id="PTHR16266">
    <property type="entry name" value="WD REPEAT DOMAIN 9"/>
    <property type="match status" value="1"/>
</dbReference>
<dbReference type="InterPro" id="IPR057451">
    <property type="entry name" value="BRWD/PHIP_AD"/>
</dbReference>
<dbReference type="InterPro" id="IPR020472">
    <property type="entry name" value="WD40_PAC1"/>
</dbReference>
<feature type="repeat" description="WD" evidence="6">
    <location>
        <begin position="227"/>
        <end position="268"/>
    </location>
</feature>